<dbReference type="Proteomes" id="UP000504639">
    <property type="component" value="Unplaced"/>
</dbReference>
<proteinExistence type="inferred from homology"/>
<feature type="non-terminal residue" evidence="9">
    <location>
        <position position="373"/>
    </location>
</feature>
<dbReference type="CTD" id="64755"/>
<dbReference type="Pfam" id="PF04884">
    <property type="entry name" value="UVB_sens_prot"/>
    <property type="match status" value="1"/>
</dbReference>
<dbReference type="KEGG" id="aful:116501728"/>
<evidence type="ECO:0000256" key="4">
    <source>
        <dbReference type="ARBA" id="ARBA00022989"/>
    </source>
</evidence>
<comment type="subcellular location">
    <subcellularLocation>
        <location evidence="1">Membrane</location>
    </subcellularLocation>
</comment>
<dbReference type="RefSeq" id="XP_032063195.1">
    <property type="nucleotide sequence ID" value="XM_032207304.1"/>
</dbReference>
<gene>
    <name evidence="9" type="primary">RUSF1</name>
</gene>
<evidence type="ECO:0000313" key="8">
    <source>
        <dbReference type="Proteomes" id="UP000504639"/>
    </source>
</evidence>
<feature type="domain" description="Protein root UVB sensitive/RUS" evidence="6">
    <location>
        <begin position="10"/>
        <end position="236"/>
    </location>
</feature>
<dbReference type="GeneID" id="116501728"/>
<evidence type="ECO:0000256" key="1">
    <source>
        <dbReference type="ARBA" id="ARBA00004370"/>
    </source>
</evidence>
<dbReference type="GO" id="GO:0016020">
    <property type="term" value="C:membrane"/>
    <property type="evidence" value="ECO:0007669"/>
    <property type="project" value="UniProtKB-SubCell"/>
</dbReference>
<dbReference type="Pfam" id="PF24160">
    <property type="entry name" value="UVB_sens_C"/>
    <property type="match status" value="1"/>
</dbReference>
<dbReference type="InterPro" id="IPR055412">
    <property type="entry name" value="UVB_sens_C"/>
</dbReference>
<keyword evidence="8" id="KW-1185">Reference proteome</keyword>
<evidence type="ECO:0000259" key="6">
    <source>
        <dbReference type="Pfam" id="PF04884"/>
    </source>
</evidence>
<dbReference type="InterPro" id="IPR006968">
    <property type="entry name" value="RUS_fam"/>
</dbReference>
<evidence type="ECO:0000313" key="9">
    <source>
        <dbReference type="RefSeq" id="XP_032063195.1"/>
    </source>
</evidence>
<evidence type="ECO:0000256" key="2">
    <source>
        <dbReference type="ARBA" id="ARBA00007558"/>
    </source>
</evidence>
<dbReference type="PANTHER" id="PTHR12770:SF31">
    <property type="entry name" value="RUS FAMILY MEMBER 1"/>
    <property type="match status" value="1"/>
</dbReference>
<evidence type="ECO:0000256" key="5">
    <source>
        <dbReference type="ARBA" id="ARBA00023136"/>
    </source>
</evidence>
<name>A0A6J3EMS8_AYTFU</name>
<evidence type="ECO:0000256" key="3">
    <source>
        <dbReference type="ARBA" id="ARBA00022692"/>
    </source>
</evidence>
<sequence length="373" mass="38747">MAASPPGGLRRAAERLLLPQGYPESVSGDYGRYQGWDSLQALCSTVTGTLSTRAVLQTVGVGDSAATATGATLTWVLRDGVGMVTRIIFAWLQGPSLDCEAKQWRLAADVINDAGLLLELLAPGCGGAGPLLLGVAAVAKSAVAVAGGATRAAVAVHQARRENAAEVSAKDGSQETLVNAVGLLLALLLLPLLEGRPWLSWVLVALLVAAHLGCNVRAVGALCLPTLNRPRLRLALGGALRGSPAPKPQATPPGGDVIGLPVPGPEEVNPREPLLPGSSTRLRLHLGAPLHRLVKSVAELRKAAECGTRDYLIVLRPSQGWVGVGLRHGAPPDTPLRACAHALLLEELLGPDLPPGAPMGAALRRLQHRLRRC</sequence>
<feature type="domain" description="Root UVB sensitive protein C-terminal" evidence="7">
    <location>
        <begin position="262"/>
        <end position="352"/>
    </location>
</feature>
<dbReference type="AlphaFoldDB" id="A0A6J3EMS8"/>
<keyword evidence="3" id="KW-0812">Transmembrane</keyword>
<dbReference type="InterPro" id="IPR054549">
    <property type="entry name" value="UVB_sens_RUS_dom"/>
</dbReference>
<dbReference type="InParanoid" id="A0A6J3EMS8"/>
<dbReference type="PANTHER" id="PTHR12770">
    <property type="entry name" value="RUS1 FAMILY PROTEIN C16ORF58"/>
    <property type="match status" value="1"/>
</dbReference>
<evidence type="ECO:0000259" key="7">
    <source>
        <dbReference type="Pfam" id="PF24160"/>
    </source>
</evidence>
<keyword evidence="4" id="KW-1133">Transmembrane helix</keyword>
<protein>
    <submittedName>
        <fullName evidence="9">RUS1 family protein C16orf58 homolog</fullName>
    </submittedName>
</protein>
<organism evidence="8 9">
    <name type="scientific">Aythya fuligula</name>
    <name type="common">Tufted duck</name>
    <name type="synonym">Anas fuligula</name>
    <dbReference type="NCBI Taxonomy" id="219594"/>
    <lineage>
        <taxon>Eukaryota</taxon>
        <taxon>Metazoa</taxon>
        <taxon>Chordata</taxon>
        <taxon>Craniata</taxon>
        <taxon>Vertebrata</taxon>
        <taxon>Euteleostomi</taxon>
        <taxon>Archelosauria</taxon>
        <taxon>Archosauria</taxon>
        <taxon>Dinosauria</taxon>
        <taxon>Saurischia</taxon>
        <taxon>Theropoda</taxon>
        <taxon>Coelurosauria</taxon>
        <taxon>Aves</taxon>
        <taxon>Neognathae</taxon>
        <taxon>Galloanserae</taxon>
        <taxon>Anseriformes</taxon>
        <taxon>Anatidae</taxon>
        <taxon>Aythyinae</taxon>
        <taxon>Aythya</taxon>
    </lineage>
</organism>
<reference evidence="9" key="1">
    <citation type="submission" date="2025-08" db="UniProtKB">
        <authorList>
            <consortium name="RefSeq"/>
        </authorList>
    </citation>
    <scope>IDENTIFICATION</scope>
    <source>
        <tissue evidence="9">Lung</tissue>
    </source>
</reference>
<keyword evidence="5" id="KW-0472">Membrane</keyword>
<comment type="similarity">
    <text evidence="2">Belongs to the RUS1 family.</text>
</comment>
<accession>A0A6J3EMS8</accession>